<evidence type="ECO:0000313" key="2">
    <source>
        <dbReference type="EMBL" id="EGZ18179.1"/>
    </source>
</evidence>
<dbReference type="AlphaFoldDB" id="G5AI46"/>
<dbReference type="GeneID" id="20648424"/>
<keyword evidence="3" id="KW-1185">Reference proteome</keyword>
<dbReference type="RefSeq" id="XP_009539747.1">
    <property type="nucleotide sequence ID" value="XM_009541452.1"/>
</dbReference>
<dbReference type="GeneID" id="20639267"/>
<dbReference type="KEGG" id="psoj:PHYSODRAFT_261320"/>
<reference evidence="1 3" key="1">
    <citation type="journal article" date="2006" name="Science">
        <title>Phytophthora genome sequences uncover evolutionary origins and mechanisms of pathogenesis.</title>
        <authorList>
            <person name="Tyler B.M."/>
            <person name="Tripathy S."/>
            <person name="Zhang X."/>
            <person name="Dehal P."/>
            <person name="Jiang R.H."/>
            <person name="Aerts A."/>
            <person name="Arredondo F.D."/>
            <person name="Baxter L."/>
            <person name="Bensasson D."/>
            <person name="Beynon J.L."/>
            <person name="Chapman J."/>
            <person name="Damasceno C.M."/>
            <person name="Dorrance A.E."/>
            <person name="Dou D."/>
            <person name="Dickerman A.W."/>
            <person name="Dubchak I.L."/>
            <person name="Garbelotto M."/>
            <person name="Gijzen M."/>
            <person name="Gordon S.G."/>
            <person name="Govers F."/>
            <person name="Grunwald N.J."/>
            <person name="Huang W."/>
            <person name="Ivors K.L."/>
            <person name="Jones R.W."/>
            <person name="Kamoun S."/>
            <person name="Krampis K."/>
            <person name="Lamour K.H."/>
            <person name="Lee M.K."/>
            <person name="McDonald W.H."/>
            <person name="Medina M."/>
            <person name="Meijer H.J."/>
            <person name="Nordberg E.K."/>
            <person name="Maclean D.J."/>
            <person name="Ospina-Giraldo M.D."/>
            <person name="Morris P.F."/>
            <person name="Phuntumart V."/>
            <person name="Putnam N.H."/>
            <person name="Rash S."/>
            <person name="Rose J.K."/>
            <person name="Sakihama Y."/>
            <person name="Salamov A.A."/>
            <person name="Savidor A."/>
            <person name="Scheuring C.F."/>
            <person name="Smith B.M."/>
            <person name="Sobral B.W."/>
            <person name="Terry A."/>
            <person name="Torto-Alalibo T.A."/>
            <person name="Win J."/>
            <person name="Xu Z."/>
            <person name="Zhang H."/>
            <person name="Grigoriev I.V."/>
            <person name="Rokhsar D.S."/>
            <person name="Boore J.L."/>
        </authorList>
    </citation>
    <scope>NUCLEOTIDE SEQUENCE [LARGE SCALE GENOMIC DNA]</scope>
    <source>
        <strain evidence="1 3">P6497</strain>
    </source>
</reference>
<reference evidence="1" key="2">
    <citation type="submission" date="2011-09" db="EMBL/GenBank/DDBJ databases">
        <authorList>
            <consortium name="US DOE Joint Genome Institute (JGI-PGF)"/>
            <person name="Aerts A."/>
            <person name="Grimwood J."/>
            <person name="Schmutz J."/>
            <person name="Lucas S."/>
            <person name="Hammon N."/>
            <person name="Glavina del Rio T."/>
            <person name="Dalin E."/>
            <person name="Tice H."/>
            <person name="Pitluck S."/>
            <person name="Dehal P."/>
            <person name="Chapman J."/>
            <person name="Putman N.H."/>
            <person name="Salamov A.A."/>
            <person name="Terry A."/>
            <person name="Rokhsar D.S."/>
            <person name="Boore J.L."/>
            <person name="Tripathy S."/>
            <person name="Tyler B.M."/>
            <person name="Grigoriev I.V."/>
        </authorList>
    </citation>
    <scope>NUCLEOTIDE SEQUENCE</scope>
    <source>
        <strain evidence="1">P6497</strain>
    </source>
</reference>
<protein>
    <submittedName>
        <fullName evidence="1">Uncharacterized protein</fullName>
    </submittedName>
</protein>
<dbReference type="InParanoid" id="G5AI46"/>
<organism evidence="3">
    <name type="scientific">Phytophthora sojae (strain P6497)</name>
    <name type="common">Soybean stem and root rot agent</name>
    <name type="synonym">Phytophthora megasperma f. sp. glycines</name>
    <dbReference type="NCBI Taxonomy" id="1094619"/>
    <lineage>
        <taxon>Eukaryota</taxon>
        <taxon>Sar</taxon>
        <taxon>Stramenopiles</taxon>
        <taxon>Oomycota</taxon>
        <taxon>Peronosporomycetes</taxon>
        <taxon>Peronosporales</taxon>
        <taxon>Peronosporaceae</taxon>
        <taxon>Phytophthora</taxon>
    </lineage>
</organism>
<proteinExistence type="predicted"/>
<sequence length="173" mass="19778">MLKLDSGFSSRARVLNAIQQRWSGMNDSQRSSKRVLTQVKVVYEAIQAVEMRNRNAANGALAKYKNVVLDFLKCLENYHSKNVFQRLIHHRKKVDDLERIQGIVTVLLRMLSMEMAAEIEAVKQQWKVERCELHDQLGKLLEDASASLLELQNVRDAMLLLQSGSAKAAMQMH</sequence>
<dbReference type="SMR" id="G5AI46"/>
<dbReference type="KEGG" id="psoj:PHYSODRAFT_342962"/>
<evidence type="ECO:0000313" key="3">
    <source>
        <dbReference type="Proteomes" id="UP000002640"/>
    </source>
</evidence>
<evidence type="ECO:0000313" key="1">
    <source>
        <dbReference type="EMBL" id="EGZ04771.1"/>
    </source>
</evidence>
<accession>G5AI46</accession>
<dbReference type="EMBL" id="JH159174">
    <property type="protein sequence ID" value="EGZ04771.1"/>
    <property type="molecule type" value="Genomic_DNA"/>
</dbReference>
<dbReference type="RefSeq" id="XP_009527237.1">
    <property type="nucleotide sequence ID" value="XM_009528942.1"/>
</dbReference>
<gene>
    <name evidence="2" type="ORF">PHYSODRAFT_261320</name>
    <name evidence="1" type="ORF">PHYSODRAFT_342962</name>
</gene>
<dbReference type="Proteomes" id="UP000002640">
    <property type="component" value="Unassembled WGS sequence"/>
</dbReference>
<name>G5AI46_PHYSP</name>
<dbReference type="EMBL" id="JH159154">
    <property type="protein sequence ID" value="EGZ18179.1"/>
    <property type="molecule type" value="Genomic_DNA"/>
</dbReference>